<dbReference type="Pfam" id="PF00581">
    <property type="entry name" value="Rhodanese"/>
    <property type="match status" value="1"/>
</dbReference>
<evidence type="ECO:0000259" key="1">
    <source>
        <dbReference type="PROSITE" id="PS50206"/>
    </source>
</evidence>
<protein>
    <submittedName>
        <fullName evidence="2">Sulfurtransferase</fullName>
    </submittedName>
</protein>
<dbReference type="SMART" id="SM00450">
    <property type="entry name" value="RHOD"/>
    <property type="match status" value="1"/>
</dbReference>
<proteinExistence type="predicted"/>
<keyword evidence="3" id="KW-1185">Reference proteome</keyword>
<dbReference type="SUPFAM" id="SSF52821">
    <property type="entry name" value="Rhodanese/Cell cycle control phosphatase"/>
    <property type="match status" value="1"/>
</dbReference>
<dbReference type="InterPro" id="IPR036873">
    <property type="entry name" value="Rhodanese-like_dom_sf"/>
</dbReference>
<name>A0A418X5X2_9BURK</name>
<comment type="caution">
    <text evidence="2">The sequence shown here is derived from an EMBL/GenBank/DDBJ whole genome shotgun (WGS) entry which is preliminary data.</text>
</comment>
<feature type="domain" description="Rhodanese" evidence="1">
    <location>
        <begin position="97"/>
        <end position="157"/>
    </location>
</feature>
<accession>A0A418X5X2</accession>
<dbReference type="Proteomes" id="UP000285190">
    <property type="component" value="Unassembled WGS sequence"/>
</dbReference>
<dbReference type="Gene3D" id="3.40.250.10">
    <property type="entry name" value="Rhodanese-like domain"/>
    <property type="match status" value="1"/>
</dbReference>
<organism evidence="2 3">
    <name type="scientific">Noviherbaspirillum cavernae</name>
    <dbReference type="NCBI Taxonomy" id="2320862"/>
    <lineage>
        <taxon>Bacteria</taxon>
        <taxon>Pseudomonadati</taxon>
        <taxon>Pseudomonadota</taxon>
        <taxon>Betaproteobacteria</taxon>
        <taxon>Burkholderiales</taxon>
        <taxon>Oxalobacteraceae</taxon>
        <taxon>Noviherbaspirillum</taxon>
    </lineage>
</organism>
<dbReference type="GO" id="GO:0016740">
    <property type="term" value="F:transferase activity"/>
    <property type="evidence" value="ECO:0007669"/>
    <property type="project" value="UniProtKB-KW"/>
</dbReference>
<sequence>MAGASLDALAVDAARVPEIKQTKAALYLDAGEAYALKQKLGDKAYFVDVRTRAEIAYVGMATVADAHIPYVEHSDDAPWDDKNGRFKLDVNSDFGPELARRLAAKGLGKDDTIILMCRSGDRSARAANLLKDLGYAKVYSVVDGFEGDLAKDGTQSGQRVVNGWKNASLPWSYKLDKNKLYFPKY</sequence>
<dbReference type="OrthoDB" id="9789585at2"/>
<dbReference type="InterPro" id="IPR001763">
    <property type="entry name" value="Rhodanese-like_dom"/>
</dbReference>
<reference evidence="2 3" key="1">
    <citation type="submission" date="2018-09" db="EMBL/GenBank/DDBJ databases">
        <authorList>
            <person name="Zhu H."/>
        </authorList>
    </citation>
    <scope>NUCLEOTIDE SEQUENCE [LARGE SCALE GENOMIC DNA]</scope>
    <source>
        <strain evidence="2 3">K2R10-39</strain>
    </source>
</reference>
<evidence type="ECO:0000313" key="2">
    <source>
        <dbReference type="EMBL" id="RJG07882.1"/>
    </source>
</evidence>
<dbReference type="AlphaFoldDB" id="A0A418X5X2"/>
<dbReference type="PROSITE" id="PS50206">
    <property type="entry name" value="RHODANESE_3"/>
    <property type="match status" value="1"/>
</dbReference>
<keyword evidence="2" id="KW-0808">Transferase</keyword>
<dbReference type="RefSeq" id="WP_119737613.1">
    <property type="nucleotide sequence ID" value="NZ_QYUN01000002.1"/>
</dbReference>
<evidence type="ECO:0000313" key="3">
    <source>
        <dbReference type="Proteomes" id="UP000285190"/>
    </source>
</evidence>
<dbReference type="EMBL" id="QYUN01000002">
    <property type="protein sequence ID" value="RJG07882.1"/>
    <property type="molecule type" value="Genomic_DNA"/>
</dbReference>
<gene>
    <name evidence="2" type="ORF">D3870_06400</name>
</gene>